<dbReference type="InterPro" id="IPR001091">
    <property type="entry name" value="RM_Methyltransferase"/>
</dbReference>
<keyword evidence="6" id="KW-1185">Reference proteome</keyword>
<name>A0A363D2V4_9BACT</name>
<protein>
    <recommendedName>
        <fullName evidence="3">Methyltransferase</fullName>
        <ecNumber evidence="3">2.1.1.-</ecNumber>
    </recommendedName>
</protein>
<evidence type="ECO:0000256" key="2">
    <source>
        <dbReference type="ARBA" id="ARBA00022679"/>
    </source>
</evidence>
<dbReference type="InterPro" id="IPR029063">
    <property type="entry name" value="SAM-dependent_MTases_sf"/>
</dbReference>
<dbReference type="PRINTS" id="PR00508">
    <property type="entry name" value="S21N4MTFRASE"/>
</dbReference>
<dbReference type="InterPro" id="IPR002941">
    <property type="entry name" value="DNA_methylase_N4/N6"/>
</dbReference>
<dbReference type="Gene3D" id="3.40.50.150">
    <property type="entry name" value="Vaccinia Virus protein VP39"/>
    <property type="match status" value="1"/>
</dbReference>
<evidence type="ECO:0000259" key="4">
    <source>
        <dbReference type="Pfam" id="PF01555"/>
    </source>
</evidence>
<comment type="similarity">
    <text evidence="3">Belongs to the N(4)/N(6)-methyltransferase family.</text>
</comment>
<dbReference type="GO" id="GO:0008170">
    <property type="term" value="F:N-methyltransferase activity"/>
    <property type="evidence" value="ECO:0007669"/>
    <property type="project" value="InterPro"/>
</dbReference>
<dbReference type="GO" id="GO:0003677">
    <property type="term" value="F:DNA binding"/>
    <property type="evidence" value="ECO:0007669"/>
    <property type="project" value="InterPro"/>
</dbReference>
<reference evidence="5 6" key="1">
    <citation type="submission" date="2017-02" db="EMBL/GenBank/DDBJ databases">
        <title>Arcobacter caeni sp. nov, a new Arcobacter species isolated from reclaimed water.</title>
        <authorList>
            <person name="Figueras M.J."/>
            <person name="Perez-Cataluna A."/>
            <person name="Salas-Masso N."/>
        </authorList>
    </citation>
    <scope>NUCLEOTIDE SEQUENCE [LARGE SCALE GENOMIC DNA]</scope>
    <source>
        <strain evidence="5 6">RW17-10</strain>
    </source>
</reference>
<dbReference type="AlphaFoldDB" id="A0A363D2V4"/>
<dbReference type="Pfam" id="PF01555">
    <property type="entry name" value="N6_N4_Mtase"/>
    <property type="match status" value="1"/>
</dbReference>
<evidence type="ECO:0000256" key="1">
    <source>
        <dbReference type="ARBA" id="ARBA00022603"/>
    </source>
</evidence>
<gene>
    <name evidence="5" type="ORF">B0174_03955</name>
</gene>
<feature type="domain" description="DNA methylase N-4/N-6" evidence="4">
    <location>
        <begin position="30"/>
        <end position="220"/>
    </location>
</feature>
<dbReference type="Proteomes" id="UP000251135">
    <property type="component" value="Unassembled WGS sequence"/>
</dbReference>
<dbReference type="EMBL" id="MUXE01000004">
    <property type="protein sequence ID" value="PUE65602.1"/>
    <property type="molecule type" value="Genomic_DNA"/>
</dbReference>
<dbReference type="GO" id="GO:0032259">
    <property type="term" value="P:methylation"/>
    <property type="evidence" value="ECO:0007669"/>
    <property type="project" value="UniProtKB-KW"/>
</dbReference>
<comment type="caution">
    <text evidence="5">The sequence shown here is derived from an EMBL/GenBank/DDBJ whole genome shotgun (WGS) entry which is preliminary data.</text>
</comment>
<accession>A0A363D2V4</accession>
<keyword evidence="2" id="KW-0808">Transferase</keyword>
<keyword evidence="1" id="KW-0489">Methyltransferase</keyword>
<evidence type="ECO:0000313" key="6">
    <source>
        <dbReference type="Proteomes" id="UP000251135"/>
    </source>
</evidence>
<dbReference type="EC" id="2.1.1.-" evidence="3"/>
<sequence>MNENEYKLYCFENNIPIEIFKIKWKEQSKKGLWTHYKRIIKDDGAIVLTAKQPFTSELIDSNIKDFKQELIWLKTRPSNFMNAKKMFMSWHENVLIFYKKLPTFNRQMVNGKKRTDKINKVDRSESVFGSTGEKHGYEFDNNGLKNPNTILEFSNPNSNSLHPTQKPIELFEYLIKTYTNENDMILDNCMGSGTTAIASLNLNRKFIGFETNKRYIEIINTRIEERINLNANQ</sequence>
<evidence type="ECO:0000256" key="3">
    <source>
        <dbReference type="RuleBase" id="RU362026"/>
    </source>
</evidence>
<organism evidence="5 6">
    <name type="scientific">Arcobacter caeni</name>
    <dbReference type="NCBI Taxonomy" id="1912877"/>
    <lineage>
        <taxon>Bacteria</taxon>
        <taxon>Pseudomonadati</taxon>
        <taxon>Campylobacterota</taxon>
        <taxon>Epsilonproteobacteria</taxon>
        <taxon>Campylobacterales</taxon>
        <taxon>Arcobacteraceae</taxon>
        <taxon>Arcobacter</taxon>
    </lineage>
</organism>
<evidence type="ECO:0000313" key="5">
    <source>
        <dbReference type="EMBL" id="PUE65602.1"/>
    </source>
</evidence>
<proteinExistence type="inferred from homology"/>
<dbReference type="SUPFAM" id="SSF53335">
    <property type="entry name" value="S-adenosyl-L-methionine-dependent methyltransferases"/>
    <property type="match status" value="1"/>
</dbReference>